<evidence type="ECO:0000313" key="10">
    <source>
        <dbReference type="Proteomes" id="UP001276659"/>
    </source>
</evidence>
<dbReference type="InterPro" id="IPR051572">
    <property type="entry name" value="VTC_Complex_Subunit"/>
</dbReference>
<organism evidence="9 10">
    <name type="scientific">Lepraria neglecta</name>
    <dbReference type="NCBI Taxonomy" id="209136"/>
    <lineage>
        <taxon>Eukaryota</taxon>
        <taxon>Fungi</taxon>
        <taxon>Dikarya</taxon>
        <taxon>Ascomycota</taxon>
        <taxon>Pezizomycotina</taxon>
        <taxon>Lecanoromycetes</taxon>
        <taxon>OSLEUM clade</taxon>
        <taxon>Lecanoromycetidae</taxon>
        <taxon>Lecanorales</taxon>
        <taxon>Lecanorineae</taxon>
        <taxon>Stereocaulaceae</taxon>
        <taxon>Lepraria</taxon>
    </lineage>
</organism>
<dbReference type="AlphaFoldDB" id="A0AAE0DIL7"/>
<keyword evidence="2" id="KW-0926">Vacuole</keyword>
<dbReference type="EMBL" id="JASNWA010000008">
    <property type="protein sequence ID" value="KAK3170951.1"/>
    <property type="molecule type" value="Genomic_DNA"/>
</dbReference>
<feature type="region of interest" description="Disordered" evidence="6">
    <location>
        <begin position="304"/>
        <end position="340"/>
    </location>
</feature>
<feature type="compositionally biased region" description="Polar residues" evidence="6">
    <location>
        <begin position="216"/>
        <end position="236"/>
    </location>
</feature>
<name>A0AAE0DIL7_9LECA</name>
<keyword evidence="4 7" id="KW-1133">Transmembrane helix</keyword>
<proteinExistence type="predicted"/>
<dbReference type="Pfam" id="PF09359">
    <property type="entry name" value="VTC"/>
    <property type="match status" value="1"/>
</dbReference>
<feature type="region of interest" description="Disordered" evidence="6">
    <location>
        <begin position="578"/>
        <end position="683"/>
    </location>
</feature>
<keyword evidence="3 7" id="KW-0812">Transmembrane</keyword>
<feature type="transmembrane region" description="Helical" evidence="7">
    <location>
        <begin position="861"/>
        <end position="881"/>
    </location>
</feature>
<accession>A0AAE0DIL7</accession>
<dbReference type="GO" id="GO:0007034">
    <property type="term" value="P:vacuolar transport"/>
    <property type="evidence" value="ECO:0007669"/>
    <property type="project" value="TreeGrafter"/>
</dbReference>
<feature type="region of interest" description="Disordered" evidence="6">
    <location>
        <begin position="204"/>
        <end position="243"/>
    </location>
</feature>
<feature type="region of interest" description="Disordered" evidence="6">
    <location>
        <begin position="425"/>
        <end position="445"/>
    </location>
</feature>
<evidence type="ECO:0000256" key="3">
    <source>
        <dbReference type="ARBA" id="ARBA00022692"/>
    </source>
</evidence>
<reference evidence="9" key="1">
    <citation type="submission" date="2022-11" db="EMBL/GenBank/DDBJ databases">
        <title>Chromosomal genome sequence assembly and mating type (MAT) locus characterization of the leprose asexual lichenized fungus Lepraria neglecta (Nyl.) Erichsen.</title>
        <authorList>
            <person name="Allen J.L."/>
            <person name="Pfeffer B."/>
        </authorList>
    </citation>
    <scope>NUCLEOTIDE SEQUENCE</scope>
    <source>
        <strain evidence="9">Allen 5258</strain>
    </source>
</reference>
<dbReference type="GO" id="GO:0016237">
    <property type="term" value="P:microautophagy"/>
    <property type="evidence" value="ECO:0007669"/>
    <property type="project" value="TreeGrafter"/>
</dbReference>
<dbReference type="Proteomes" id="UP001276659">
    <property type="component" value="Unassembled WGS sequence"/>
</dbReference>
<feature type="domain" description="SPX" evidence="8">
    <location>
        <begin position="1"/>
        <end position="168"/>
    </location>
</feature>
<dbReference type="InterPro" id="IPR004331">
    <property type="entry name" value="SPX_dom"/>
</dbReference>
<evidence type="ECO:0000256" key="6">
    <source>
        <dbReference type="SAM" id="MobiDB-lite"/>
    </source>
</evidence>
<evidence type="ECO:0000259" key="8">
    <source>
        <dbReference type="PROSITE" id="PS51382"/>
    </source>
</evidence>
<protein>
    <recommendedName>
        <fullName evidence="8">SPX domain-containing protein</fullName>
    </recommendedName>
</protein>
<dbReference type="CDD" id="cd14474">
    <property type="entry name" value="SPX_YDR089W"/>
    <property type="match status" value="1"/>
</dbReference>
<feature type="transmembrane region" description="Helical" evidence="7">
    <location>
        <begin position="792"/>
        <end position="814"/>
    </location>
</feature>
<keyword evidence="5 7" id="KW-0472">Membrane</keyword>
<evidence type="ECO:0000256" key="2">
    <source>
        <dbReference type="ARBA" id="ARBA00022554"/>
    </source>
</evidence>
<dbReference type="Gene3D" id="3.20.100.30">
    <property type="entry name" value="VTC, catalytic tunnel domain"/>
    <property type="match status" value="1"/>
</dbReference>
<feature type="region of interest" description="Disordered" evidence="6">
    <location>
        <begin position="730"/>
        <end position="776"/>
    </location>
</feature>
<dbReference type="PROSITE" id="PS51382">
    <property type="entry name" value="SPX"/>
    <property type="match status" value="1"/>
</dbReference>
<comment type="caution">
    <text evidence="9">The sequence shown here is derived from an EMBL/GenBank/DDBJ whole genome shotgun (WGS) entry which is preliminary data.</text>
</comment>
<evidence type="ECO:0000256" key="1">
    <source>
        <dbReference type="ARBA" id="ARBA00004128"/>
    </source>
</evidence>
<feature type="compositionally biased region" description="Low complexity" evidence="6">
    <location>
        <begin position="306"/>
        <end position="330"/>
    </location>
</feature>
<evidence type="ECO:0000256" key="5">
    <source>
        <dbReference type="ARBA" id="ARBA00023136"/>
    </source>
</evidence>
<feature type="compositionally biased region" description="Basic residues" evidence="6">
    <location>
        <begin position="646"/>
        <end position="658"/>
    </location>
</feature>
<sequence length="884" mass="97486">MKYGETLQQRSIPLWESYNVDYNDIKHLIKVRTTQGQGQARAIPGSYGEAEAFQAFEDELFRELRDQHQRIDLFVQSKAGEIARRLAHLDKQIAQLELRSFSKGHAKLPVRRLEKFSRAEEATLKKTRAGEDIQSLSRFVGAQRTAFQKLLKKYRKWTSSSELGIRFRNEVLERPSSFSKRDFEPLLAQWTEVLAAVRAPFSDGANWQPGPRHSEGASSQSEASVQKKALNSSAHQANKRFAADSNSISELRSTWDEGSNIDIDTALAIIPLGRGATKAIYWVHPDNIVQVHVLLLQFTRLHKSNDSMSSPDSPSSSRSSPRISFSNSSRKPTPRTDDEVGVIVCDDLQRFAKRRSSQTISASEDSAGTAAEKAAASIRYAQSGEAVMVVDTNSEQSGQSPNSNEGYSPRKVKLKCKAVRQFFETSNGNQSAKDSTNNSERVSEWLSEHREVQPLVQLQSRRTRFTGLRNNSTGGIWATLDKDVSMRTCSSESLANGNGLSTICEGGKNDSDFFPHAILEVRLEGDADTDLVAALDSSHLTERVRGFSLETHAVATLCEPKGMPRPFWLPALKQDIRKIPSAPKPPERRPSQGRATPEESSTQHSSVSAPSTRNGHSSSGFSVLRGESSATSAPDALVAPSPDVFKKKRRRSTRKNMLQKRLSQPSQRRQERYWNEFDDGSEGSENEAYTIYVDPNASFNFPGTATVSKFFTSLASGIKASEEKVSSWLKRQPSTIPNERQPLVNGFHSPSVEESESDDDSPVLHRSPSVQRRYSTFPTLPQSPAVRARETLLFRSCIASFGASFLLLIVAAILETTGRTKAEVTVDAGVIIGVASSLVFAIIGVGSTVGREDNVGWVHRAIVFLVFICVVLGSGGLLAALNHS</sequence>
<evidence type="ECO:0000313" key="9">
    <source>
        <dbReference type="EMBL" id="KAK3170951.1"/>
    </source>
</evidence>
<evidence type="ECO:0000256" key="4">
    <source>
        <dbReference type="ARBA" id="ARBA00022989"/>
    </source>
</evidence>
<feature type="compositionally biased region" description="Polar residues" evidence="6">
    <location>
        <begin position="598"/>
        <end position="621"/>
    </location>
</feature>
<dbReference type="PANTHER" id="PTHR46140">
    <property type="entry name" value="VACUOLAR TRANSPORTER CHAPERONE 1-RELATED"/>
    <property type="match status" value="1"/>
</dbReference>
<evidence type="ECO:0000256" key="7">
    <source>
        <dbReference type="SAM" id="Phobius"/>
    </source>
</evidence>
<feature type="transmembrane region" description="Helical" evidence="7">
    <location>
        <begin position="826"/>
        <end position="849"/>
    </location>
</feature>
<dbReference type="GO" id="GO:0006799">
    <property type="term" value="P:polyphosphate biosynthetic process"/>
    <property type="evidence" value="ECO:0007669"/>
    <property type="project" value="UniProtKB-ARBA"/>
</dbReference>
<dbReference type="GO" id="GO:0033254">
    <property type="term" value="C:vacuolar transporter chaperone complex"/>
    <property type="evidence" value="ECO:0007669"/>
    <property type="project" value="TreeGrafter"/>
</dbReference>
<dbReference type="GO" id="GO:0042144">
    <property type="term" value="P:vacuole fusion, non-autophagic"/>
    <property type="evidence" value="ECO:0007669"/>
    <property type="project" value="TreeGrafter"/>
</dbReference>
<keyword evidence="10" id="KW-1185">Reference proteome</keyword>
<dbReference type="GO" id="GO:0000329">
    <property type="term" value="C:fungal-type vacuole membrane"/>
    <property type="evidence" value="ECO:0007669"/>
    <property type="project" value="TreeGrafter"/>
</dbReference>
<dbReference type="PANTHER" id="PTHR46140:SF1">
    <property type="entry name" value="VACUOLAR TRANSPORTER CHAPERONE COMPLEX SUBUNIT 4-RELATED"/>
    <property type="match status" value="1"/>
</dbReference>
<comment type="subcellular location">
    <subcellularLocation>
        <location evidence="1">Vacuole membrane</location>
        <topology evidence="1">Multi-pass membrane protein</topology>
    </subcellularLocation>
</comment>
<gene>
    <name evidence="9" type="ORF">OEA41_003035</name>
</gene>
<dbReference type="InterPro" id="IPR018966">
    <property type="entry name" value="VTC_domain"/>
</dbReference>
<dbReference type="InterPro" id="IPR042267">
    <property type="entry name" value="VTC_sf"/>
</dbReference>
<feature type="compositionally biased region" description="Polar residues" evidence="6">
    <location>
        <begin position="425"/>
        <end position="440"/>
    </location>
</feature>